<sequence>MALEDILNEAAELLKKFEGADLKGPKDIRSQLLQEGIDFFKQTRHAVVVLELTSEDEFGNCSSTLLDLFEEVVRKCGLDFQETSGSLKIFLYGLQTLCNITTKFTAYRDKFSDKFFRKSEVIRLLETSLRHLSIEDASKMVVVQIVLLNNLILAALPERIRFLNSAKSQHVILNLIKAYPAMQSETQSLCDGLIKNLVEVGFCEVIFTELSPNKGLMSELQFEMLEILCHSKAVPETSKFYDMSVNLFPETVELINTLTQNIKQAESVSSELECAVKTVHDQLKVWMEWFYLASDPEAVRSKSDLNRSASSRLLQAILRLLQILEDNVPKVITIKDSKNFTPSHLTMTTAKTWVMRVINNLIYDNFELQDKVRELNYIPLILNQCNIDDNNPYLRELGIFAVRNLTSHNHDNAALVKALSPQGAAPSPVLEELGLETTTDSTGIPRIIQKNRYWK</sequence>
<keyword evidence="2" id="KW-1185">Reference proteome</keyword>
<dbReference type="Proteomes" id="UP001165960">
    <property type="component" value="Unassembled WGS sequence"/>
</dbReference>
<comment type="caution">
    <text evidence="1">The sequence shown here is derived from an EMBL/GenBank/DDBJ whole genome shotgun (WGS) entry which is preliminary data.</text>
</comment>
<gene>
    <name evidence="1" type="primary">ATXN10_1</name>
    <name evidence="1" type="ORF">DSO57_1007397</name>
</gene>
<evidence type="ECO:0000313" key="2">
    <source>
        <dbReference type="Proteomes" id="UP001165960"/>
    </source>
</evidence>
<organism evidence="1 2">
    <name type="scientific">Entomophthora muscae</name>
    <dbReference type="NCBI Taxonomy" id="34485"/>
    <lineage>
        <taxon>Eukaryota</taxon>
        <taxon>Fungi</taxon>
        <taxon>Fungi incertae sedis</taxon>
        <taxon>Zoopagomycota</taxon>
        <taxon>Entomophthoromycotina</taxon>
        <taxon>Entomophthoromycetes</taxon>
        <taxon>Entomophthorales</taxon>
        <taxon>Entomophthoraceae</taxon>
        <taxon>Entomophthora</taxon>
    </lineage>
</organism>
<reference evidence="1" key="1">
    <citation type="submission" date="2022-04" db="EMBL/GenBank/DDBJ databases">
        <title>Genome of the entomopathogenic fungus Entomophthora muscae.</title>
        <authorList>
            <person name="Elya C."/>
            <person name="Lovett B.R."/>
            <person name="Lee E."/>
            <person name="Macias A.M."/>
            <person name="Hajek A.E."/>
            <person name="De Bivort B.L."/>
            <person name="Kasson M.T."/>
            <person name="De Fine Licht H.H."/>
            <person name="Stajich J.E."/>
        </authorList>
    </citation>
    <scope>NUCLEOTIDE SEQUENCE</scope>
    <source>
        <strain evidence="1">Berkeley</strain>
    </source>
</reference>
<accession>A0ACC2TV37</accession>
<proteinExistence type="predicted"/>
<evidence type="ECO:0000313" key="1">
    <source>
        <dbReference type="EMBL" id="KAJ9078360.1"/>
    </source>
</evidence>
<protein>
    <submittedName>
        <fullName evidence="1">Ataxin-10, variant 2</fullName>
    </submittedName>
</protein>
<name>A0ACC2TV37_9FUNG</name>
<dbReference type="EMBL" id="QTSX02002151">
    <property type="protein sequence ID" value="KAJ9078360.1"/>
    <property type="molecule type" value="Genomic_DNA"/>
</dbReference>